<keyword evidence="2" id="KW-0408">Iron</keyword>
<feature type="domain" description="Sulfatase-modifying factor enzyme-like" evidence="4">
    <location>
        <begin position="216"/>
        <end position="335"/>
    </location>
</feature>
<evidence type="ECO:0000313" key="7">
    <source>
        <dbReference type="Proteomes" id="UP000061010"/>
    </source>
</evidence>
<feature type="domain" description="DinB-like" evidence="5">
    <location>
        <begin position="31"/>
        <end position="161"/>
    </location>
</feature>
<feature type="domain" description="Sulfatase-modifying factor enzyme-like" evidence="4">
    <location>
        <begin position="361"/>
        <end position="437"/>
    </location>
</feature>
<dbReference type="Pfam" id="PF12867">
    <property type="entry name" value="DinB_2"/>
    <property type="match status" value="1"/>
</dbReference>
<reference evidence="6 7" key="1">
    <citation type="journal article" date="2015" name="Genome Announc.">
        <title>Complete Genome Sequencing of Stenotrophomonas acidaminiphila ZAC14D2_NAIMI4_2, a Multidrug-Resistant Strain Isolated from Sediments of a Polluted River in Mexico, Uncovers New Antibiotic Resistance Genes and a Novel Class-II Lasso Peptide Biosynthesis Gene Cluster.</title>
        <authorList>
            <person name="Vinuesa P."/>
            <person name="Ochoa-Sanchez L.E."/>
        </authorList>
    </citation>
    <scope>NUCLEOTIDE SEQUENCE [LARGE SCALE GENOMIC DNA]</scope>
    <source>
        <strain evidence="6 7">ZAC14D2_NAIMI4_2</strain>
    </source>
</reference>
<dbReference type="PANTHER" id="PTHR23150">
    <property type="entry name" value="SULFATASE MODIFYING FACTOR 1, 2"/>
    <property type="match status" value="1"/>
</dbReference>
<dbReference type="InterPro" id="IPR042095">
    <property type="entry name" value="SUMF_sf"/>
</dbReference>
<evidence type="ECO:0000259" key="5">
    <source>
        <dbReference type="Pfam" id="PF12867"/>
    </source>
</evidence>
<accession>A0A0S1AUS2</accession>
<dbReference type="InterPro" id="IPR017806">
    <property type="entry name" value="EgtB"/>
</dbReference>
<organism evidence="6 7">
    <name type="scientific">Stenotrophomonas acidaminiphila</name>
    <dbReference type="NCBI Taxonomy" id="128780"/>
    <lineage>
        <taxon>Bacteria</taxon>
        <taxon>Pseudomonadati</taxon>
        <taxon>Pseudomonadota</taxon>
        <taxon>Gammaproteobacteria</taxon>
        <taxon>Lysobacterales</taxon>
        <taxon>Lysobacteraceae</taxon>
        <taxon>Stenotrophomonas</taxon>
    </lineage>
</organism>
<dbReference type="SUPFAM" id="SSF56436">
    <property type="entry name" value="C-type lectin-like"/>
    <property type="match status" value="1"/>
</dbReference>
<evidence type="ECO:0000256" key="2">
    <source>
        <dbReference type="ARBA" id="ARBA00023004"/>
    </source>
</evidence>
<evidence type="ECO:0000259" key="4">
    <source>
        <dbReference type="Pfam" id="PF03781"/>
    </source>
</evidence>
<dbReference type="InterPro" id="IPR051043">
    <property type="entry name" value="Sulfatase_Mod_Factor_Kinase"/>
</dbReference>
<evidence type="ECO:0000313" key="6">
    <source>
        <dbReference type="EMBL" id="ALJ26509.1"/>
    </source>
</evidence>
<sequence>MAKLGDMQISSAALLKASSAATTPPTLAERYRAVRQASLALAAPLSAEDAMVQSMADASPAKWHLAHTTWFFEQFVLGRLPGYRPLQPHWQVLFNSYYQSVGPAHARAQRGLLSRPALAQVLAYRAQVDERIGQGLRVGSLDEEGQRLLLLGLQHEQQHQELLLTDIKHALWSNPLQPAYRDDLPTPPALPARADAVWIESAERIVEIGAPAWPAHARFAYDNESPRHRVLVPAHALADRPVSNAEYRAFIDDGGYRDPLLWMSDGWAQLQAGQWCRPLYWDPALEREYTLGGWRALDPDAPVCHLSWFEADACARWAGARLPSEFEWEAAAAARPVAGNFADAGLLHPAAAAATAPGVPRQLFGDVWEWTGSAYTGYPGFRPLPGSAGEYNGKFMCGQFVLRGGSCATPAGHVRPSYRNFFPPSARWQFAGLRLARDL</sequence>
<dbReference type="NCBIfam" id="TIGR03440">
    <property type="entry name" value="egtB_TIGR03440"/>
    <property type="match status" value="1"/>
</dbReference>
<evidence type="ECO:0000256" key="3">
    <source>
        <dbReference type="ARBA" id="ARBA00037882"/>
    </source>
</evidence>
<dbReference type="KEGG" id="sacz:AOT14_00420"/>
<gene>
    <name evidence="6" type="primary">egtB</name>
    <name evidence="6" type="ORF">AOT14_00420</name>
</gene>
<proteinExistence type="predicted"/>
<dbReference type="Gene3D" id="3.90.1580.10">
    <property type="entry name" value="paralog of FGE (formylglycine-generating enzyme)"/>
    <property type="match status" value="1"/>
</dbReference>
<protein>
    <submittedName>
        <fullName evidence="6">Iron(II)-dependent oxidoreductase EgtB</fullName>
    </submittedName>
</protein>
<dbReference type="GO" id="GO:0052699">
    <property type="term" value="P:ergothioneine biosynthetic process"/>
    <property type="evidence" value="ECO:0007669"/>
    <property type="project" value="InterPro"/>
</dbReference>
<evidence type="ECO:0000256" key="1">
    <source>
        <dbReference type="ARBA" id="ARBA00023002"/>
    </source>
</evidence>
<dbReference type="InterPro" id="IPR005532">
    <property type="entry name" value="SUMF_dom"/>
</dbReference>
<dbReference type="InterPro" id="IPR016187">
    <property type="entry name" value="CTDL_fold"/>
</dbReference>
<keyword evidence="1" id="KW-0560">Oxidoreductase</keyword>
<name>A0A0S1AUS2_9GAMM</name>
<dbReference type="Proteomes" id="UP000061010">
    <property type="component" value="Chromosome"/>
</dbReference>
<dbReference type="InterPro" id="IPR024775">
    <property type="entry name" value="DinB-like"/>
</dbReference>
<dbReference type="AlphaFoldDB" id="A0A0S1AUS2"/>
<dbReference type="Pfam" id="PF03781">
    <property type="entry name" value="FGE-sulfatase"/>
    <property type="match status" value="2"/>
</dbReference>
<keyword evidence="7" id="KW-1185">Reference proteome</keyword>
<dbReference type="InterPro" id="IPR034660">
    <property type="entry name" value="DinB/YfiT-like"/>
</dbReference>
<dbReference type="PATRIC" id="fig|128780.6.peg.43"/>
<dbReference type="PANTHER" id="PTHR23150:SF36">
    <property type="entry name" value="HERCYNINE OXYGENASE"/>
    <property type="match status" value="1"/>
</dbReference>
<dbReference type="EMBL" id="CP012900">
    <property type="protein sequence ID" value="ALJ26509.1"/>
    <property type="molecule type" value="Genomic_DNA"/>
</dbReference>
<dbReference type="SUPFAM" id="SSF109854">
    <property type="entry name" value="DinB/YfiT-like putative metalloenzymes"/>
    <property type="match status" value="1"/>
</dbReference>
<comment type="pathway">
    <text evidence="3">Amino-acid biosynthesis; ergothioneine biosynthesis.</text>
</comment>